<dbReference type="OrthoDB" id="2333384at2759"/>
<name>A0A9P3PRN3_LYOSH</name>
<dbReference type="Gene3D" id="2.60.40.640">
    <property type="match status" value="1"/>
</dbReference>
<dbReference type="EMBL" id="BRPK01000008">
    <property type="protein sequence ID" value="GLB40289.1"/>
    <property type="molecule type" value="Genomic_DNA"/>
</dbReference>
<keyword evidence="3" id="KW-1185">Reference proteome</keyword>
<feature type="domain" description="Arrestin-like N-terminal" evidence="1">
    <location>
        <begin position="24"/>
        <end position="144"/>
    </location>
</feature>
<protein>
    <recommendedName>
        <fullName evidence="1">Arrestin-like N-terminal domain-containing protein</fullName>
    </recommendedName>
</protein>
<accession>A0A9P3PRN3</accession>
<proteinExistence type="predicted"/>
<evidence type="ECO:0000259" key="1">
    <source>
        <dbReference type="Pfam" id="PF00339"/>
    </source>
</evidence>
<dbReference type="Proteomes" id="UP001063166">
    <property type="component" value="Unassembled WGS sequence"/>
</dbReference>
<reference evidence="2" key="1">
    <citation type="submission" date="2022-07" db="EMBL/GenBank/DDBJ databases">
        <title>The genome of Lyophyllum shimeji provides insight into the initial evolution of ectomycorrhizal fungal genome.</title>
        <authorList>
            <person name="Kobayashi Y."/>
            <person name="Shibata T."/>
            <person name="Hirakawa H."/>
            <person name="Shigenobu S."/>
            <person name="Nishiyama T."/>
            <person name="Yamada A."/>
            <person name="Hasebe M."/>
            <person name="Kawaguchi M."/>
        </authorList>
    </citation>
    <scope>NUCLEOTIDE SEQUENCE</scope>
    <source>
        <strain evidence="2">AT787</strain>
    </source>
</reference>
<gene>
    <name evidence="2" type="ORF">LshimejAT787_0801600</name>
</gene>
<evidence type="ECO:0000313" key="3">
    <source>
        <dbReference type="Proteomes" id="UP001063166"/>
    </source>
</evidence>
<organism evidence="2 3">
    <name type="scientific">Lyophyllum shimeji</name>
    <name type="common">Hon-shimeji</name>
    <name type="synonym">Tricholoma shimeji</name>
    <dbReference type="NCBI Taxonomy" id="47721"/>
    <lineage>
        <taxon>Eukaryota</taxon>
        <taxon>Fungi</taxon>
        <taxon>Dikarya</taxon>
        <taxon>Basidiomycota</taxon>
        <taxon>Agaricomycotina</taxon>
        <taxon>Agaricomycetes</taxon>
        <taxon>Agaricomycetidae</taxon>
        <taxon>Agaricales</taxon>
        <taxon>Tricholomatineae</taxon>
        <taxon>Lyophyllaceae</taxon>
        <taxon>Lyophyllum</taxon>
    </lineage>
</organism>
<sequence>MDISCRREPNEQPPCLPLFREGESIFGRVELDLTKAETFKGITIEVQAGTTAVGQEENRFLEMSETLWTPSGTSAKLNGRHSWPFNITLPREVAMSVTKGREGRKYRLPPNFTEKASPAYIDYRLVVTIKRSTFRVNQTLSTNFGYLPIVVPSPPSELRRLAYAQLLPLCGPQTDPEGWKILPPVTLHGTLFDVQKVEVECILAIATPLCYAPGSPLPLYLTLKSENTQALDILSSPSAVRLHLIRSLALGSDAAESTSTGRTDNTFVSSVDRAVFWGSGGQEDHRRGLEGELGIPPGLKPSFTFPRFTVKYHLELFPIAATGFRASGTGEGTILLTQEVAIATEQTPGVKPWSSMPPGYKRPVQEDYNKTVGFLENGNQRFLHHGH</sequence>
<dbReference type="Pfam" id="PF00339">
    <property type="entry name" value="Arrestin_N"/>
    <property type="match status" value="1"/>
</dbReference>
<dbReference type="InterPro" id="IPR014756">
    <property type="entry name" value="Ig_E-set"/>
</dbReference>
<dbReference type="SUPFAM" id="SSF81296">
    <property type="entry name" value="E set domains"/>
    <property type="match status" value="1"/>
</dbReference>
<dbReference type="AlphaFoldDB" id="A0A9P3PRN3"/>
<comment type="caution">
    <text evidence="2">The sequence shown here is derived from an EMBL/GenBank/DDBJ whole genome shotgun (WGS) entry which is preliminary data.</text>
</comment>
<dbReference type="InterPro" id="IPR011021">
    <property type="entry name" value="Arrestin-like_N"/>
</dbReference>
<dbReference type="InterPro" id="IPR014752">
    <property type="entry name" value="Arrestin-like_C"/>
</dbReference>
<evidence type="ECO:0000313" key="2">
    <source>
        <dbReference type="EMBL" id="GLB40289.1"/>
    </source>
</evidence>